<evidence type="ECO:0000313" key="2">
    <source>
        <dbReference type="EMBL" id="KAF2837818.1"/>
    </source>
</evidence>
<sequence length="152" mass="17677">MRTTEHPQEREIKQNIFLYCSAIYAIQPRYMFSPSPCLSTLPRPNCTNSSKFGNDQFSSRSNRAGPSKPHARKNREQTPPLPSSSQLELPKTPYRRTATISESRNPTYSKHRDRFLRTHHNPARQDLEKGEISEEGGEGKWCMMVEIHKWME</sequence>
<protein>
    <submittedName>
        <fullName evidence="2">Uncharacterized protein</fullName>
    </submittedName>
</protein>
<dbReference type="Proteomes" id="UP000799429">
    <property type="component" value="Unassembled WGS sequence"/>
</dbReference>
<comment type="caution">
    <text evidence="2">The sequence shown here is derived from an EMBL/GenBank/DDBJ whole genome shotgun (WGS) entry which is preliminary data.</text>
</comment>
<name>A0A9P4S824_9PEZI</name>
<proteinExistence type="predicted"/>
<feature type="compositionally biased region" description="Polar residues" evidence="1">
    <location>
        <begin position="48"/>
        <end position="64"/>
    </location>
</feature>
<evidence type="ECO:0000313" key="3">
    <source>
        <dbReference type="Proteomes" id="UP000799429"/>
    </source>
</evidence>
<reference evidence="2" key="1">
    <citation type="journal article" date="2020" name="Stud. Mycol.">
        <title>101 Dothideomycetes genomes: a test case for predicting lifestyles and emergence of pathogens.</title>
        <authorList>
            <person name="Haridas S."/>
            <person name="Albert R."/>
            <person name="Binder M."/>
            <person name="Bloem J."/>
            <person name="Labutti K."/>
            <person name="Salamov A."/>
            <person name="Andreopoulos B."/>
            <person name="Baker S."/>
            <person name="Barry K."/>
            <person name="Bills G."/>
            <person name="Bluhm B."/>
            <person name="Cannon C."/>
            <person name="Castanera R."/>
            <person name="Culley D."/>
            <person name="Daum C."/>
            <person name="Ezra D."/>
            <person name="Gonzalez J."/>
            <person name="Henrissat B."/>
            <person name="Kuo A."/>
            <person name="Liang C."/>
            <person name="Lipzen A."/>
            <person name="Lutzoni F."/>
            <person name="Magnuson J."/>
            <person name="Mondo S."/>
            <person name="Nolan M."/>
            <person name="Ohm R."/>
            <person name="Pangilinan J."/>
            <person name="Park H.-J."/>
            <person name="Ramirez L."/>
            <person name="Alfaro M."/>
            <person name="Sun H."/>
            <person name="Tritt A."/>
            <person name="Yoshinaga Y."/>
            <person name="Zwiers L.-H."/>
            <person name="Turgeon B."/>
            <person name="Goodwin S."/>
            <person name="Spatafora J."/>
            <person name="Crous P."/>
            <person name="Grigoriev I."/>
        </authorList>
    </citation>
    <scope>NUCLEOTIDE SEQUENCE</scope>
    <source>
        <strain evidence="2">CBS 101060</strain>
    </source>
</reference>
<feature type="compositionally biased region" description="Polar residues" evidence="1">
    <location>
        <begin position="98"/>
        <end position="108"/>
    </location>
</feature>
<feature type="region of interest" description="Disordered" evidence="1">
    <location>
        <begin position="48"/>
        <end position="111"/>
    </location>
</feature>
<accession>A0A9P4S824</accession>
<dbReference type="EMBL" id="MU006098">
    <property type="protein sequence ID" value="KAF2837818.1"/>
    <property type="molecule type" value="Genomic_DNA"/>
</dbReference>
<dbReference type="AlphaFoldDB" id="A0A9P4S824"/>
<organism evidence="2 3">
    <name type="scientific">Patellaria atrata CBS 101060</name>
    <dbReference type="NCBI Taxonomy" id="1346257"/>
    <lineage>
        <taxon>Eukaryota</taxon>
        <taxon>Fungi</taxon>
        <taxon>Dikarya</taxon>
        <taxon>Ascomycota</taxon>
        <taxon>Pezizomycotina</taxon>
        <taxon>Dothideomycetes</taxon>
        <taxon>Dothideomycetes incertae sedis</taxon>
        <taxon>Patellariales</taxon>
        <taxon>Patellariaceae</taxon>
        <taxon>Patellaria</taxon>
    </lineage>
</organism>
<evidence type="ECO:0000256" key="1">
    <source>
        <dbReference type="SAM" id="MobiDB-lite"/>
    </source>
</evidence>
<keyword evidence="3" id="KW-1185">Reference proteome</keyword>
<gene>
    <name evidence="2" type="ORF">M501DRAFT_140940</name>
</gene>